<dbReference type="Pfam" id="PF00924">
    <property type="entry name" value="MS_channel_2nd"/>
    <property type="match status" value="1"/>
</dbReference>
<dbReference type="PANTHER" id="PTHR30221:SF1">
    <property type="entry name" value="SMALL-CONDUCTANCE MECHANOSENSITIVE CHANNEL"/>
    <property type="match status" value="1"/>
</dbReference>
<dbReference type="Gene3D" id="1.10.287.1260">
    <property type="match status" value="1"/>
</dbReference>
<sequence>MLMLTTHALAIPLEQTNSQTIEKTNEQSSEPLTEQESELPADSLQQSKTPVQSTKLALEIEALKAELIALTESLGQAKGDDFSAIQLQLFHKNLELRRDIDEAIKSETIPIDALQELVRSQVQYVESAINFLNTKTQDVSENLSNAPAEQRLLVLNSFGELQALIDLIYQWSAENISWLNALKVATVNAQGNFNVKLQGRIRMLAASINYYHRQRQVLQQQISASPLSEKANLEVSLLAVSQRLTIALKSLKAMIKLAKNAGIETSQYQQLMFESTGELTYEILDFKVLGGIFANLGEKFVNWLMNNGVQYLFKLLIFAFIVFIASKLAKLTAVAVNRATSAKQVNMSRLMKDFFVNMSGKVVLIIGIMIGLSQIGIDITPVLAGFGIASIIIGFALQDTLSNLASGMMLLIYKPFDEGDFVYAGGVNGKVSHMSLVNTTIRTFDNQIIIIPNSKIWGDVIKNVTQERIRRVDMVFGIGYKDDLLKAEQILTEIVASHANVLKSPETIIKVNTLNTSSVDFIVRPWVKTDFYWDVYWDITKEVKLRFDREGISIPFPQQDVHLHMVEPESSTIAQVPKT</sequence>
<dbReference type="PANTHER" id="PTHR30221">
    <property type="entry name" value="SMALL-CONDUCTANCE MECHANOSENSITIVE CHANNEL"/>
    <property type="match status" value="1"/>
</dbReference>
<feature type="domain" description="Mechanosensitive ion channel MscS C-terminal" evidence="10">
    <location>
        <begin position="472"/>
        <end position="554"/>
    </location>
</feature>
<comment type="subcellular location">
    <subcellularLocation>
        <location evidence="7">Cell inner membrane</location>
        <topology evidence="7">Multi-pass membrane protein</topology>
    </subcellularLocation>
    <subcellularLocation>
        <location evidence="1">Cell membrane</location>
        <topology evidence="1">Multi-pass membrane protein</topology>
    </subcellularLocation>
</comment>
<dbReference type="InterPro" id="IPR011066">
    <property type="entry name" value="MscS_channel_C_sf"/>
</dbReference>
<comment type="caution">
    <text evidence="7">Lacks conserved residue(s) required for the propagation of feature annotation.</text>
</comment>
<keyword evidence="7" id="KW-0407">Ion channel</keyword>
<dbReference type="EMBL" id="QUOT01000001">
    <property type="protein sequence ID" value="REL32609.1"/>
    <property type="molecule type" value="Genomic_DNA"/>
</dbReference>
<feature type="region of interest" description="Disordered" evidence="8">
    <location>
        <begin position="15"/>
        <end position="50"/>
    </location>
</feature>
<keyword evidence="4 7" id="KW-0812">Transmembrane</keyword>
<dbReference type="GO" id="GO:0008381">
    <property type="term" value="F:mechanosensitive monoatomic ion channel activity"/>
    <property type="evidence" value="ECO:0007669"/>
    <property type="project" value="InterPro"/>
</dbReference>
<accession>A0A3E0U713</accession>
<keyword evidence="7" id="KW-0406">Ion transport</keyword>
<keyword evidence="5 7" id="KW-1133">Transmembrane helix</keyword>
<dbReference type="InterPro" id="IPR049278">
    <property type="entry name" value="MS_channel_C"/>
</dbReference>
<evidence type="ECO:0000256" key="1">
    <source>
        <dbReference type="ARBA" id="ARBA00004651"/>
    </source>
</evidence>
<evidence type="ECO:0000313" key="11">
    <source>
        <dbReference type="EMBL" id="REL32609.1"/>
    </source>
</evidence>
<dbReference type="Gene3D" id="3.30.70.100">
    <property type="match status" value="1"/>
</dbReference>
<dbReference type="InterPro" id="IPR011014">
    <property type="entry name" value="MscS_channel_TM-2"/>
</dbReference>
<proteinExistence type="inferred from homology"/>
<dbReference type="GO" id="GO:0005886">
    <property type="term" value="C:plasma membrane"/>
    <property type="evidence" value="ECO:0007669"/>
    <property type="project" value="UniProtKB-SubCell"/>
</dbReference>
<evidence type="ECO:0000256" key="4">
    <source>
        <dbReference type="ARBA" id="ARBA00022692"/>
    </source>
</evidence>
<evidence type="ECO:0000256" key="8">
    <source>
        <dbReference type="SAM" id="MobiDB-lite"/>
    </source>
</evidence>
<evidence type="ECO:0000256" key="5">
    <source>
        <dbReference type="ARBA" id="ARBA00022989"/>
    </source>
</evidence>
<dbReference type="SUPFAM" id="SSF50182">
    <property type="entry name" value="Sm-like ribonucleoproteins"/>
    <property type="match status" value="1"/>
</dbReference>
<dbReference type="AlphaFoldDB" id="A0A3E0U713"/>
<evidence type="ECO:0000259" key="10">
    <source>
        <dbReference type="Pfam" id="PF21082"/>
    </source>
</evidence>
<evidence type="ECO:0000256" key="2">
    <source>
        <dbReference type="ARBA" id="ARBA00008017"/>
    </source>
</evidence>
<feature type="domain" description="Mechanosensitive ion channel MscS" evidence="9">
    <location>
        <begin position="399"/>
        <end position="465"/>
    </location>
</feature>
<dbReference type="SUPFAM" id="SSF82689">
    <property type="entry name" value="Mechanosensitive channel protein MscS (YggB), C-terminal domain"/>
    <property type="match status" value="1"/>
</dbReference>
<feature type="transmembrane region" description="Helical" evidence="7">
    <location>
        <begin position="311"/>
        <end position="333"/>
    </location>
</feature>
<name>A0A3E0U713_9GAMM</name>
<organism evidence="11 12">
    <name type="scientific">Thalassotalea euphylliae</name>
    <dbReference type="NCBI Taxonomy" id="1655234"/>
    <lineage>
        <taxon>Bacteria</taxon>
        <taxon>Pseudomonadati</taxon>
        <taxon>Pseudomonadota</taxon>
        <taxon>Gammaproteobacteria</taxon>
        <taxon>Alteromonadales</taxon>
        <taxon>Colwelliaceae</taxon>
        <taxon>Thalassotalea</taxon>
    </lineage>
</organism>
<comment type="function">
    <text evidence="7">Mechanosensitive channel that participates in the regulation of osmotic pressure changes within the cell, opening in response to stretch forces in the membrane lipid bilayer, without the need for other proteins. Contributes to normal resistance to hypoosmotic shock. Forms an ion channel of 1.0 nanosiemens conductance with a slight preference for anions.</text>
</comment>
<evidence type="ECO:0000313" key="12">
    <source>
        <dbReference type="Proteomes" id="UP000256899"/>
    </source>
</evidence>
<evidence type="ECO:0000259" key="9">
    <source>
        <dbReference type="Pfam" id="PF00924"/>
    </source>
</evidence>
<keyword evidence="6 7" id="KW-0472">Membrane</keyword>
<dbReference type="InterPro" id="IPR045275">
    <property type="entry name" value="MscS_archaea/bacteria_type"/>
</dbReference>
<comment type="caution">
    <text evidence="11">The sequence shown here is derived from an EMBL/GenBank/DDBJ whole genome shotgun (WGS) entry which is preliminary data.</text>
</comment>
<keyword evidence="3" id="KW-1003">Cell membrane</keyword>
<dbReference type="Pfam" id="PF21082">
    <property type="entry name" value="MS_channel_3rd"/>
    <property type="match status" value="1"/>
</dbReference>
<evidence type="ECO:0000256" key="7">
    <source>
        <dbReference type="RuleBase" id="RU369025"/>
    </source>
</evidence>
<comment type="subunit">
    <text evidence="7">Homoheptamer.</text>
</comment>
<evidence type="ECO:0000256" key="6">
    <source>
        <dbReference type="ARBA" id="ARBA00023136"/>
    </source>
</evidence>
<dbReference type="InterPro" id="IPR006685">
    <property type="entry name" value="MscS_channel_2nd"/>
</dbReference>
<protein>
    <recommendedName>
        <fullName evidence="7">Small-conductance mechanosensitive channel</fullName>
    </recommendedName>
</protein>
<keyword evidence="12" id="KW-1185">Reference proteome</keyword>
<dbReference type="Gene3D" id="2.30.30.60">
    <property type="match status" value="1"/>
</dbReference>
<dbReference type="SUPFAM" id="SSF82861">
    <property type="entry name" value="Mechanosensitive channel protein MscS (YggB), transmembrane region"/>
    <property type="match status" value="1"/>
</dbReference>
<comment type="similarity">
    <text evidence="2 7">Belongs to the MscS (TC 1.A.23) family.</text>
</comment>
<feature type="transmembrane region" description="Helical" evidence="7">
    <location>
        <begin position="379"/>
        <end position="397"/>
    </location>
</feature>
<evidence type="ECO:0000256" key="3">
    <source>
        <dbReference type="ARBA" id="ARBA00022475"/>
    </source>
</evidence>
<keyword evidence="7" id="KW-0813">Transport</keyword>
<dbReference type="InterPro" id="IPR023408">
    <property type="entry name" value="MscS_beta-dom_sf"/>
</dbReference>
<feature type="transmembrane region" description="Helical" evidence="7">
    <location>
        <begin position="354"/>
        <end position="373"/>
    </location>
</feature>
<reference evidence="12" key="1">
    <citation type="submission" date="2018-08" db="EMBL/GenBank/DDBJ databases">
        <title>Thalassotalea euphylliae genome.</title>
        <authorList>
            <person name="Summers S."/>
            <person name="Rice S.A."/>
            <person name="Freckelton M.L."/>
            <person name="Nedved B.T."/>
            <person name="Hadfield M.G."/>
        </authorList>
    </citation>
    <scope>NUCLEOTIDE SEQUENCE [LARGE SCALE GENOMIC DNA]</scope>
    <source>
        <strain evidence="12">H3</strain>
    </source>
</reference>
<dbReference type="InterPro" id="IPR010920">
    <property type="entry name" value="LSM_dom_sf"/>
</dbReference>
<dbReference type="Proteomes" id="UP000256899">
    <property type="component" value="Unassembled WGS sequence"/>
</dbReference>
<feature type="compositionally biased region" description="Polar residues" evidence="8">
    <location>
        <begin position="15"/>
        <end position="32"/>
    </location>
</feature>
<gene>
    <name evidence="11" type="ORF">DXX94_04405</name>
</gene>
<keyword evidence="7" id="KW-0997">Cell inner membrane</keyword>